<evidence type="ECO:0000313" key="3">
    <source>
        <dbReference type="Proteomes" id="UP001180754"/>
    </source>
</evidence>
<dbReference type="Gene3D" id="3.40.50.2000">
    <property type="entry name" value="Glycogen Phosphorylase B"/>
    <property type="match status" value="2"/>
</dbReference>
<keyword evidence="1" id="KW-0808">Transferase</keyword>
<dbReference type="PANTHER" id="PTHR48050:SF13">
    <property type="entry name" value="STEROL 3-BETA-GLUCOSYLTRANSFERASE UGT80A2"/>
    <property type="match status" value="1"/>
</dbReference>
<dbReference type="InterPro" id="IPR002213">
    <property type="entry name" value="UDP_glucos_trans"/>
</dbReference>
<dbReference type="PANTHER" id="PTHR48050">
    <property type="entry name" value="STEROL 3-BETA-GLUCOSYLTRANSFERASE"/>
    <property type="match status" value="1"/>
</dbReference>
<name>A0ABU2X9Q6_9ACTN</name>
<evidence type="ECO:0000313" key="2">
    <source>
        <dbReference type="EMBL" id="MDT0542646.1"/>
    </source>
</evidence>
<dbReference type="Pfam" id="PF00201">
    <property type="entry name" value="UDPGT"/>
    <property type="match status" value="1"/>
</dbReference>
<dbReference type="Proteomes" id="UP001180754">
    <property type="component" value="Unassembled WGS sequence"/>
</dbReference>
<dbReference type="SUPFAM" id="SSF53756">
    <property type="entry name" value="UDP-Glycosyltransferase/glycogen phosphorylase"/>
    <property type="match status" value="1"/>
</dbReference>
<evidence type="ECO:0000256" key="1">
    <source>
        <dbReference type="ARBA" id="ARBA00022679"/>
    </source>
</evidence>
<dbReference type="InterPro" id="IPR050426">
    <property type="entry name" value="Glycosyltransferase_28"/>
</dbReference>
<proteinExistence type="predicted"/>
<sequence length="430" mass="44588">MSDRSAGGAREGDEPRAGRRFLFVVPPLAGHINPTLGVGAELAARGHQVAWAGTPEAIGRSAVDGATVFRCAGPSLGEGGAARPADVRGPGALKFLWERFLVPLAEAMAPGVRAAVEEFRPDVVVADQQAVAGGLVAEQLGVRWATSATTSAEFTGALDGMPRVGAWLEGLLEELRVRVGDPAGTADPRFSPHLVLAFTTEELAGRPVRAAERIRFVGPSIAARPGAPGFPWDWLDPARPAVLVTLGTVSADAGARFLAVCREAVRARAGRLQTVLVDPAGALDTRPWPGTSVDQDVLVVREVPQLPLLARVAAVVCHAGHNTVCEALWHGVPLVVAPIRDDQPVVAGQVVAAGAGVRVRFGRVTAAGLGEALDAVLYEPGHRAAAERVKASFRAAGGAAAAAGHLERLAARAIRTVPARTPRTTPLEEG</sequence>
<protein>
    <submittedName>
        <fullName evidence="2">Glycosyltransferase</fullName>
    </submittedName>
</protein>
<accession>A0ABU2X9Q6</accession>
<organism evidence="2 3">
    <name type="scientific">Streptomyces lonegramiae</name>
    <dbReference type="NCBI Taxonomy" id="3075524"/>
    <lineage>
        <taxon>Bacteria</taxon>
        <taxon>Bacillati</taxon>
        <taxon>Actinomycetota</taxon>
        <taxon>Actinomycetes</taxon>
        <taxon>Kitasatosporales</taxon>
        <taxon>Streptomycetaceae</taxon>
        <taxon>Streptomyces</taxon>
    </lineage>
</organism>
<dbReference type="CDD" id="cd03784">
    <property type="entry name" value="GT1_Gtf-like"/>
    <property type="match status" value="1"/>
</dbReference>
<dbReference type="RefSeq" id="WP_311723345.1">
    <property type="nucleotide sequence ID" value="NZ_JAVRFD010000003.1"/>
</dbReference>
<reference evidence="2" key="1">
    <citation type="submission" date="2024-05" db="EMBL/GenBank/DDBJ databases">
        <title>30 novel species of actinomycetes from the DSMZ collection.</title>
        <authorList>
            <person name="Nouioui I."/>
        </authorList>
    </citation>
    <scope>NUCLEOTIDE SEQUENCE</scope>
    <source>
        <strain evidence="2">DSM 41529</strain>
    </source>
</reference>
<gene>
    <name evidence="2" type="ORF">RND15_07935</name>
</gene>
<comment type="caution">
    <text evidence="2">The sequence shown here is derived from an EMBL/GenBank/DDBJ whole genome shotgun (WGS) entry which is preliminary data.</text>
</comment>
<keyword evidence="3" id="KW-1185">Reference proteome</keyword>
<dbReference type="EMBL" id="JAVRFD010000003">
    <property type="protein sequence ID" value="MDT0542646.1"/>
    <property type="molecule type" value="Genomic_DNA"/>
</dbReference>